<protein>
    <submittedName>
        <fullName evidence="1">Uncharacterized protein</fullName>
    </submittedName>
</protein>
<sequence>MSTVYANTLPKTVISVKSVRTTWVKLPMGPVSMLLLNGASSAQALHPAISIKLQNQRVAPMDRTTDKTGIKRILVKVKHTEINVVFDVRQYNLERILEV</sequence>
<reference evidence="1 2" key="1">
    <citation type="journal article" date="2023" name="Microbiol. Spectr.">
        <title>Symbiosis of Carpenter Bees with Uncharacterized Lactic Acid Bacteria Showing NAD Auxotrophy.</title>
        <authorList>
            <person name="Kawasaki S."/>
            <person name="Ozawa K."/>
            <person name="Mori T."/>
            <person name="Yamamoto A."/>
            <person name="Ito M."/>
            <person name="Ohkuma M."/>
            <person name="Sakamoto M."/>
            <person name="Matsutani M."/>
        </authorList>
    </citation>
    <scope>NUCLEOTIDE SEQUENCE [LARGE SCALE GENOMIC DNA]</scope>
    <source>
        <strain evidence="1 2">Kim37-2</strain>
    </source>
</reference>
<organism evidence="1 2">
    <name type="scientific">Bombiscardovia nodaiensis</name>
    <dbReference type="NCBI Taxonomy" id="2932181"/>
    <lineage>
        <taxon>Bacteria</taxon>
        <taxon>Bacillati</taxon>
        <taxon>Actinomycetota</taxon>
        <taxon>Actinomycetes</taxon>
        <taxon>Bifidobacteriales</taxon>
        <taxon>Bifidobacteriaceae</taxon>
        <taxon>Bombiscardovia</taxon>
    </lineage>
</organism>
<accession>A0ABM8B9D6</accession>
<keyword evidence="2" id="KW-1185">Reference proteome</keyword>
<proteinExistence type="predicted"/>
<evidence type="ECO:0000313" key="1">
    <source>
        <dbReference type="EMBL" id="BDR53501.1"/>
    </source>
</evidence>
<gene>
    <name evidence="1" type="ORF">KIM372_14080</name>
</gene>
<dbReference type="EMBL" id="AP026798">
    <property type="protein sequence ID" value="BDR53501.1"/>
    <property type="molecule type" value="Genomic_DNA"/>
</dbReference>
<name>A0ABM8B9D6_9BIFI</name>
<dbReference type="Proteomes" id="UP001321766">
    <property type="component" value="Chromosome"/>
</dbReference>
<evidence type="ECO:0000313" key="2">
    <source>
        <dbReference type="Proteomes" id="UP001321766"/>
    </source>
</evidence>